<organism evidence="1 2">
    <name type="scientific">Neophaeococcomyces mojaviensis</name>
    <dbReference type="NCBI Taxonomy" id="3383035"/>
    <lineage>
        <taxon>Eukaryota</taxon>
        <taxon>Fungi</taxon>
        <taxon>Dikarya</taxon>
        <taxon>Ascomycota</taxon>
        <taxon>Pezizomycotina</taxon>
        <taxon>Eurotiomycetes</taxon>
        <taxon>Chaetothyriomycetidae</taxon>
        <taxon>Chaetothyriales</taxon>
        <taxon>Chaetothyriales incertae sedis</taxon>
        <taxon>Neophaeococcomyces</taxon>
    </lineage>
</organism>
<comment type="caution">
    <text evidence="1">The sequence shown here is derived from an EMBL/GenBank/DDBJ whole genome shotgun (WGS) entry which is preliminary data.</text>
</comment>
<protein>
    <submittedName>
        <fullName evidence="1">Uncharacterized protein</fullName>
    </submittedName>
</protein>
<proteinExistence type="predicted"/>
<dbReference type="EMBL" id="JAPDRQ010000108">
    <property type="protein sequence ID" value="KAJ9654954.1"/>
    <property type="molecule type" value="Genomic_DNA"/>
</dbReference>
<name>A0ACC3A3W2_9EURO</name>
<gene>
    <name evidence="1" type="ORF">H2198_006068</name>
</gene>
<accession>A0ACC3A3W2</accession>
<reference evidence="1" key="1">
    <citation type="submission" date="2022-10" db="EMBL/GenBank/DDBJ databases">
        <title>Culturing micro-colonial fungi from biological soil crusts in the Mojave desert and describing Neophaeococcomyces mojavensis, and introducing the new genera and species Taxawa tesnikishii.</title>
        <authorList>
            <person name="Kurbessoian T."/>
            <person name="Stajich J.E."/>
        </authorList>
    </citation>
    <scope>NUCLEOTIDE SEQUENCE</scope>
    <source>
        <strain evidence="1">JES_112</strain>
    </source>
</reference>
<evidence type="ECO:0000313" key="1">
    <source>
        <dbReference type="EMBL" id="KAJ9654954.1"/>
    </source>
</evidence>
<sequence>MNPYDTYGSPGEPSARFEDRDDRRDTYRRRTPVDDRRRPPRNRSRSPVIDRYQPNRERTSRDDYYDSRQPPRERDDRRRAPSPTPANIDRYVPGQESDKPVIKVNPVPNPLLMDTQAGFSYFAEWWRNEQQIKEDKDRAKHGGRRPSDRLRGENESRQDREKERAKIQDAYDQYKQDFQVKAARYFVQQHKGEEWFKERYVPEIRDPIRKRLMEFREAGFDQWKSDMDSGVFDEFTLEGIYKQDSDGAGGMIEKEEGEAVGGAETLGVQDLVPAKGGDMKDEAMNQPALLIKTLAPNVGRDRIEEFCKEHLGEGEGGFKWLSLSDPNPVKKCHRIGWIMINPPSEENGEGMEDVKTERGDGREDGEEAEKPKEEKSSVAQKALEAINGKTIVDPIRGDFTCHVGVHNAPSAPRKKALWDLFSAPERIERDYQLARRLVTKLESDMGKDDSTGGLASIDARVENMRSQGLLQPPPKPPKKNAFVDNDDEIKFDLEEGEEAGDEEDDSEELLVVKKKLDLLVEYLRRVFNFCLFCVFEADSVHELVRKCPGGHLRRPRAGLSKLAKRAAVASANGDPFPRSKDSVEEDIASPTDDRKGSKFNKTEQQLLKAFNWVKTFEEKVLQLLEPEYCDLKKIGGKPVEEALDEELAKYVKQEDESKYRCKVPECTKLFKAEHFWRKHVEKRHEEWYDGIKNDVSQPQPKEYMTNANPLQLSLVNTYVLDPSHIAPSRSDANSNGHFPLPPNHQFNNGTPRGFNLQNVTSFHANMLNPTMGFIAGMPNMPNNPDANGTNGHSTGPVRRGSGRFSNRQNPYDKTNRNNRGYGNTAGVMGTGRMGFIAQGGGGSGGRWGDGQGPSLNAIGPKEAVQGRAIRSYEDLDAQPSGGPNGTGGDRAAAAAAGAGSDTLDY</sequence>
<keyword evidence="2" id="KW-1185">Reference proteome</keyword>
<dbReference type="Proteomes" id="UP001172386">
    <property type="component" value="Unassembled WGS sequence"/>
</dbReference>
<evidence type="ECO:0000313" key="2">
    <source>
        <dbReference type="Proteomes" id="UP001172386"/>
    </source>
</evidence>